<gene>
    <name evidence="2" type="ORF">F5147DRAFT_657092</name>
</gene>
<evidence type="ECO:0000313" key="2">
    <source>
        <dbReference type="EMBL" id="KAG2094610.1"/>
    </source>
</evidence>
<sequence length="183" mass="19923">MFGSGFDQMAEPNHRFSSAFRKFAPRTGPNQTLAALCIPTPPTAAFGQTDIVRKLFKRPNDELDLDYNKALMETYGKDQKLRHLREVAFQRFVVTIQAHKIKSHIGHLPLGKYGYVPINASQKASRPQVHNGDSGSTSNTSHVSISFDNDVQFSQLQESNAGGSGRNGMLSSGGGATLQSAIS</sequence>
<accession>A0A9P7EY11</accession>
<dbReference type="Proteomes" id="UP000823399">
    <property type="component" value="Unassembled WGS sequence"/>
</dbReference>
<feature type="compositionally biased region" description="Gly residues" evidence="1">
    <location>
        <begin position="162"/>
        <end position="176"/>
    </location>
</feature>
<proteinExistence type="predicted"/>
<evidence type="ECO:0000256" key="1">
    <source>
        <dbReference type="SAM" id="MobiDB-lite"/>
    </source>
</evidence>
<reference evidence="2" key="1">
    <citation type="journal article" date="2020" name="New Phytol.">
        <title>Comparative genomics reveals dynamic genome evolution in host specialist ectomycorrhizal fungi.</title>
        <authorList>
            <person name="Lofgren L.A."/>
            <person name="Nguyen N.H."/>
            <person name="Vilgalys R."/>
            <person name="Ruytinx J."/>
            <person name="Liao H.L."/>
            <person name="Branco S."/>
            <person name="Kuo A."/>
            <person name="LaButti K."/>
            <person name="Lipzen A."/>
            <person name="Andreopoulos W."/>
            <person name="Pangilinan J."/>
            <person name="Riley R."/>
            <person name="Hundley H."/>
            <person name="Na H."/>
            <person name="Barry K."/>
            <person name="Grigoriev I.V."/>
            <person name="Stajich J.E."/>
            <person name="Kennedy P.G."/>
        </authorList>
    </citation>
    <scope>NUCLEOTIDE SEQUENCE</scope>
    <source>
        <strain evidence="2">FC423</strain>
    </source>
</reference>
<dbReference type="RefSeq" id="XP_041287572.1">
    <property type="nucleotide sequence ID" value="XM_041434201.1"/>
</dbReference>
<name>A0A9P7EY11_9AGAM</name>
<comment type="caution">
    <text evidence="2">The sequence shown here is derived from an EMBL/GenBank/DDBJ whole genome shotgun (WGS) entry which is preliminary data.</text>
</comment>
<dbReference type="GeneID" id="64696460"/>
<organism evidence="2 3">
    <name type="scientific">Suillus discolor</name>
    <dbReference type="NCBI Taxonomy" id="1912936"/>
    <lineage>
        <taxon>Eukaryota</taxon>
        <taxon>Fungi</taxon>
        <taxon>Dikarya</taxon>
        <taxon>Basidiomycota</taxon>
        <taxon>Agaricomycotina</taxon>
        <taxon>Agaricomycetes</taxon>
        <taxon>Agaricomycetidae</taxon>
        <taxon>Boletales</taxon>
        <taxon>Suillineae</taxon>
        <taxon>Suillaceae</taxon>
        <taxon>Suillus</taxon>
    </lineage>
</organism>
<evidence type="ECO:0000313" key="3">
    <source>
        <dbReference type="Proteomes" id="UP000823399"/>
    </source>
</evidence>
<protein>
    <submittedName>
        <fullName evidence="2">Uncharacterized protein</fullName>
    </submittedName>
</protein>
<dbReference type="AlphaFoldDB" id="A0A9P7EY11"/>
<dbReference type="EMBL" id="JABBWM010000078">
    <property type="protein sequence ID" value="KAG2094610.1"/>
    <property type="molecule type" value="Genomic_DNA"/>
</dbReference>
<feature type="region of interest" description="Disordered" evidence="1">
    <location>
        <begin position="158"/>
        <end position="183"/>
    </location>
</feature>
<keyword evidence="3" id="KW-1185">Reference proteome</keyword>